<keyword evidence="1" id="KW-0805">Transcription regulation</keyword>
<evidence type="ECO:0000259" key="5">
    <source>
        <dbReference type="PROSITE" id="PS50977"/>
    </source>
</evidence>
<evidence type="ECO:0000256" key="2">
    <source>
        <dbReference type="ARBA" id="ARBA00023125"/>
    </source>
</evidence>
<dbReference type="PROSITE" id="PS50977">
    <property type="entry name" value="HTH_TETR_2"/>
    <property type="match status" value="1"/>
</dbReference>
<dbReference type="GO" id="GO:0003700">
    <property type="term" value="F:DNA-binding transcription factor activity"/>
    <property type="evidence" value="ECO:0007669"/>
    <property type="project" value="TreeGrafter"/>
</dbReference>
<comment type="caution">
    <text evidence="6">The sequence shown here is derived from an EMBL/GenBank/DDBJ whole genome shotgun (WGS) entry which is preliminary data.</text>
</comment>
<dbReference type="AlphaFoldDB" id="A0A430FL78"/>
<reference evidence="6 7" key="1">
    <citation type="submission" date="2018-09" db="EMBL/GenBank/DDBJ databases">
        <title>Characterization of the phylogenetic diversity of five novel species belonging to the genus Bifidobacterium.</title>
        <authorList>
            <person name="Lugli G.A."/>
            <person name="Duranti S."/>
            <person name="Milani C."/>
        </authorList>
    </citation>
    <scope>NUCLEOTIDE SEQUENCE [LARGE SCALE GENOMIC DNA]</scope>
    <source>
        <strain evidence="6 7">2034B</strain>
    </source>
</reference>
<evidence type="ECO:0000313" key="7">
    <source>
        <dbReference type="Proteomes" id="UP000287533"/>
    </source>
</evidence>
<dbReference type="PANTHER" id="PTHR30055:SF234">
    <property type="entry name" value="HTH-TYPE TRANSCRIPTIONAL REGULATOR BETI"/>
    <property type="match status" value="1"/>
</dbReference>
<evidence type="ECO:0000313" key="6">
    <source>
        <dbReference type="EMBL" id="RSX53540.1"/>
    </source>
</evidence>
<dbReference type="PANTHER" id="PTHR30055">
    <property type="entry name" value="HTH-TYPE TRANSCRIPTIONAL REGULATOR RUTR"/>
    <property type="match status" value="1"/>
</dbReference>
<keyword evidence="7" id="KW-1185">Reference proteome</keyword>
<feature type="DNA-binding region" description="H-T-H motif" evidence="4">
    <location>
        <begin position="32"/>
        <end position="51"/>
    </location>
</feature>
<dbReference type="GO" id="GO:0000976">
    <property type="term" value="F:transcription cis-regulatory region binding"/>
    <property type="evidence" value="ECO:0007669"/>
    <property type="project" value="TreeGrafter"/>
</dbReference>
<dbReference type="InterPro" id="IPR009057">
    <property type="entry name" value="Homeodomain-like_sf"/>
</dbReference>
<dbReference type="RefSeq" id="WP_125980175.1">
    <property type="nucleotide sequence ID" value="NZ_QXGL01000002.1"/>
</dbReference>
<proteinExistence type="predicted"/>
<sequence length="214" mass="25087">MARNAHPEVTEQRIIDTARDLFMEQGYEQTTIQDIVDRLGDLSKGAIYHHFASKEAILDRLVSDNMHMLDKWRSIVIERTDLNALEKIREMCRLSTPGQDHYDLIRMSMPLLDDPNYFIENMHFWSHELPARWLPLVKEGMQDGSIPTEYPQEATEILCLLTSYWLVPYFFPVTPEQLKRRIECAAIMLNAINVPLFDDEMKELALKLYSNITR</sequence>
<dbReference type="EMBL" id="QXGL01000002">
    <property type="protein sequence ID" value="RSX53540.1"/>
    <property type="molecule type" value="Genomic_DNA"/>
</dbReference>
<evidence type="ECO:0000256" key="1">
    <source>
        <dbReference type="ARBA" id="ARBA00023015"/>
    </source>
</evidence>
<accession>A0A430FL78</accession>
<dbReference type="Gene3D" id="1.10.357.10">
    <property type="entry name" value="Tetracycline Repressor, domain 2"/>
    <property type="match status" value="1"/>
</dbReference>
<evidence type="ECO:0000256" key="4">
    <source>
        <dbReference type="PROSITE-ProRule" id="PRU00335"/>
    </source>
</evidence>
<dbReference type="SUPFAM" id="SSF46689">
    <property type="entry name" value="Homeodomain-like"/>
    <property type="match status" value="1"/>
</dbReference>
<evidence type="ECO:0000256" key="3">
    <source>
        <dbReference type="ARBA" id="ARBA00023163"/>
    </source>
</evidence>
<dbReference type="OrthoDB" id="7505659at2"/>
<dbReference type="InterPro" id="IPR001647">
    <property type="entry name" value="HTH_TetR"/>
</dbReference>
<protein>
    <submittedName>
        <fullName evidence="6">AcrR family transcriptional regulator</fullName>
    </submittedName>
</protein>
<name>A0A430FL78_9BIFI</name>
<dbReference type="InterPro" id="IPR050109">
    <property type="entry name" value="HTH-type_TetR-like_transc_reg"/>
</dbReference>
<dbReference type="Proteomes" id="UP000287533">
    <property type="component" value="Unassembled WGS sequence"/>
</dbReference>
<dbReference type="Pfam" id="PF00440">
    <property type="entry name" value="TetR_N"/>
    <property type="match status" value="1"/>
</dbReference>
<keyword evidence="2 4" id="KW-0238">DNA-binding</keyword>
<keyword evidence="3" id="KW-0804">Transcription</keyword>
<feature type="domain" description="HTH tetR-type" evidence="5">
    <location>
        <begin position="8"/>
        <end position="69"/>
    </location>
</feature>
<organism evidence="6 7">
    <name type="scientific">Bifidobacterium goeldii</name>
    <dbReference type="NCBI Taxonomy" id="2306975"/>
    <lineage>
        <taxon>Bacteria</taxon>
        <taxon>Bacillati</taxon>
        <taxon>Actinomycetota</taxon>
        <taxon>Actinomycetes</taxon>
        <taxon>Bifidobacteriales</taxon>
        <taxon>Bifidobacteriaceae</taxon>
        <taxon>Bifidobacterium</taxon>
    </lineage>
</organism>
<gene>
    <name evidence="6" type="ORF">D2E25_0863</name>
</gene>